<feature type="transmembrane region" description="Helical" evidence="7">
    <location>
        <begin position="211"/>
        <end position="230"/>
    </location>
</feature>
<keyword evidence="4 7" id="KW-1133">Transmembrane helix</keyword>
<dbReference type="RefSeq" id="WP_011322148.1">
    <property type="nucleotide sequence ID" value="NC_007426.1"/>
</dbReference>
<evidence type="ECO:0000256" key="6">
    <source>
        <dbReference type="SAM" id="MobiDB-lite"/>
    </source>
</evidence>
<organism evidence="8 9">
    <name type="scientific">Natronomonas pharaonis (strain ATCC 35678 / DSM 2160 / CIP 103997 / JCM 8858 / NBRC 14720 / NCIMB 2260 / Gabara)</name>
    <name type="common">Halobacterium pharaonis</name>
    <dbReference type="NCBI Taxonomy" id="348780"/>
    <lineage>
        <taxon>Archaea</taxon>
        <taxon>Methanobacteriati</taxon>
        <taxon>Methanobacteriota</taxon>
        <taxon>Stenosarchaea group</taxon>
        <taxon>Halobacteria</taxon>
        <taxon>Halobacteriales</taxon>
        <taxon>Natronomonadaceae</taxon>
        <taxon>Natronomonas</taxon>
    </lineage>
</organism>
<evidence type="ECO:0000313" key="8">
    <source>
        <dbReference type="EMBL" id="CAI48512.1"/>
    </source>
</evidence>
<feature type="transmembrane region" description="Helical" evidence="7">
    <location>
        <begin position="160"/>
        <end position="178"/>
    </location>
</feature>
<dbReference type="PANTHER" id="PTHR34584">
    <property type="entry name" value="NA(+)/H(+) ANTIPORTER SUBUNIT E1"/>
    <property type="match status" value="1"/>
</dbReference>
<feature type="compositionally biased region" description="Basic and acidic residues" evidence="6">
    <location>
        <begin position="331"/>
        <end position="346"/>
    </location>
</feature>
<dbReference type="KEGG" id="nph:NP_0842A"/>
<dbReference type="STRING" id="348780.NP_0842A"/>
<feature type="compositionally biased region" description="Acidic residues" evidence="6">
    <location>
        <begin position="351"/>
        <end position="360"/>
    </location>
</feature>
<dbReference type="EnsemblBacteria" id="CAI48512">
    <property type="protein sequence ID" value="CAI48512"/>
    <property type="gene ID" value="NP_0842A"/>
</dbReference>
<gene>
    <name evidence="8" type="primary">mrpE</name>
    <name evidence="8" type="synonym">tp49a</name>
    <name evidence="8" type="ordered locus">NP_0842A</name>
</gene>
<dbReference type="Proteomes" id="UP000002698">
    <property type="component" value="Chromosome"/>
</dbReference>
<sequence>MEDAIMSVANDVLVPISPSTTLKQTINYAVEVANGAESGGSVHLVLTTPGHHVGGEGLNRDKELLARVEGYAAAAAEGSVSIEAKLLGTDEYFADPEDHFELLVRYVEEHGIERVVIDRSYSVDATAQPLQDIGAALAEAGIDYEVPAASGSWRPTGAELVRGSIIAVVAFGFYIALGGPTYTFALWTGAVTALIAAVLLRNVAFERTPQLGAALATVGRGLLFIPYMLWEITKANVQFAYVVLHPSLPIDPCLDRVDAAVGDGLSLTTFANSITLTPGTLTVDSVGNELLVHSLAPSAREDLINGLHERAVRFFFYGRKGLELPGPAARGDVEPLIRPSETKAEAITDGGTDEGGDADD</sequence>
<dbReference type="GeneID" id="3703327"/>
<proteinExistence type="predicted"/>
<dbReference type="AlphaFoldDB" id="Q3ITM1"/>
<keyword evidence="9" id="KW-1185">Reference proteome</keyword>
<evidence type="ECO:0000256" key="3">
    <source>
        <dbReference type="ARBA" id="ARBA00022692"/>
    </source>
</evidence>
<evidence type="ECO:0000256" key="5">
    <source>
        <dbReference type="ARBA" id="ARBA00023136"/>
    </source>
</evidence>
<evidence type="ECO:0000256" key="1">
    <source>
        <dbReference type="ARBA" id="ARBA00004651"/>
    </source>
</evidence>
<comment type="subcellular location">
    <subcellularLocation>
        <location evidence="1">Cell membrane</location>
        <topology evidence="1">Multi-pass membrane protein</topology>
    </subcellularLocation>
</comment>
<protein>
    <submittedName>
        <fullName evidence="8">Mrp-type sodium/proton antiporter system subunit E</fullName>
    </submittedName>
</protein>
<keyword evidence="2" id="KW-1003">Cell membrane</keyword>
<dbReference type="eggNOG" id="arCOG03099">
    <property type="taxonomic scope" value="Archaea"/>
</dbReference>
<keyword evidence="3 7" id="KW-0812">Transmembrane</keyword>
<accession>Q3ITM1</accession>
<dbReference type="EMBL" id="CR936257">
    <property type="protein sequence ID" value="CAI48512.1"/>
    <property type="molecule type" value="Genomic_DNA"/>
</dbReference>
<evidence type="ECO:0000313" key="9">
    <source>
        <dbReference type="Proteomes" id="UP000002698"/>
    </source>
</evidence>
<dbReference type="OrthoDB" id="85180at2157"/>
<dbReference type="HOGENOM" id="CLU_069531_0_0_2"/>
<dbReference type="NCBIfam" id="NF009295">
    <property type="entry name" value="PRK12652.1"/>
    <property type="match status" value="1"/>
</dbReference>
<evidence type="ECO:0000256" key="7">
    <source>
        <dbReference type="SAM" id="Phobius"/>
    </source>
</evidence>
<reference evidence="8 9" key="1">
    <citation type="journal article" date="2005" name="Genome Res.">
        <title>Living with two extremes: conclusions from the genome sequence of Natronomonas pharaonis.</title>
        <authorList>
            <person name="Falb M."/>
            <person name="Pfeiffer F."/>
            <person name="Palm P."/>
            <person name="Rodewald K."/>
            <person name="Hickmann V."/>
            <person name="Tittor J."/>
            <person name="Oesterhelt D."/>
        </authorList>
    </citation>
    <scope>NUCLEOTIDE SEQUENCE [LARGE SCALE GENOMIC DNA]</scope>
    <source>
        <strain evidence="9">ATCC 35678 / DSM 2160 / CIP 103997 / JCM 8858 / NBRC 14720 / NCIMB 2260 / Gabara</strain>
    </source>
</reference>
<dbReference type="InterPro" id="IPR002758">
    <property type="entry name" value="Cation_antiport_E"/>
</dbReference>
<evidence type="ECO:0000256" key="4">
    <source>
        <dbReference type="ARBA" id="ARBA00022989"/>
    </source>
</evidence>
<dbReference type="GO" id="GO:0008324">
    <property type="term" value="F:monoatomic cation transmembrane transporter activity"/>
    <property type="evidence" value="ECO:0007669"/>
    <property type="project" value="InterPro"/>
</dbReference>
<evidence type="ECO:0000256" key="2">
    <source>
        <dbReference type="ARBA" id="ARBA00022475"/>
    </source>
</evidence>
<feature type="transmembrane region" description="Helical" evidence="7">
    <location>
        <begin position="184"/>
        <end position="204"/>
    </location>
</feature>
<dbReference type="PANTHER" id="PTHR34584:SF1">
    <property type="entry name" value="NA(+)_H(+) ANTIPORTER SUBUNIT E1"/>
    <property type="match status" value="1"/>
</dbReference>
<feature type="region of interest" description="Disordered" evidence="6">
    <location>
        <begin position="329"/>
        <end position="360"/>
    </location>
</feature>
<dbReference type="Pfam" id="PF01899">
    <property type="entry name" value="MNHE"/>
    <property type="match status" value="1"/>
</dbReference>
<name>Q3ITM1_NATPD</name>
<dbReference type="GO" id="GO:0005886">
    <property type="term" value="C:plasma membrane"/>
    <property type="evidence" value="ECO:0007669"/>
    <property type="project" value="UniProtKB-SubCell"/>
</dbReference>
<keyword evidence="5 7" id="KW-0472">Membrane</keyword>